<feature type="region of interest" description="Disordered" evidence="1">
    <location>
        <begin position="1"/>
        <end position="21"/>
    </location>
</feature>
<name>A0ABN7ARZ2_9HEMI</name>
<reference evidence="2 3" key="1">
    <citation type="submission" date="2023-09" db="EMBL/GenBank/DDBJ databases">
        <title>Nesidiocoris tenuis whole genome shotgun sequence.</title>
        <authorList>
            <person name="Shibata T."/>
            <person name="Shimoda M."/>
            <person name="Kobayashi T."/>
            <person name="Uehara T."/>
        </authorList>
    </citation>
    <scope>NUCLEOTIDE SEQUENCE [LARGE SCALE GENOMIC DNA]</scope>
    <source>
        <strain evidence="2 3">Japan</strain>
    </source>
</reference>
<organism evidence="2 3">
    <name type="scientific">Nesidiocoris tenuis</name>
    <dbReference type="NCBI Taxonomy" id="355587"/>
    <lineage>
        <taxon>Eukaryota</taxon>
        <taxon>Metazoa</taxon>
        <taxon>Ecdysozoa</taxon>
        <taxon>Arthropoda</taxon>
        <taxon>Hexapoda</taxon>
        <taxon>Insecta</taxon>
        <taxon>Pterygota</taxon>
        <taxon>Neoptera</taxon>
        <taxon>Paraneoptera</taxon>
        <taxon>Hemiptera</taxon>
        <taxon>Heteroptera</taxon>
        <taxon>Panheteroptera</taxon>
        <taxon>Cimicomorpha</taxon>
        <taxon>Miridae</taxon>
        <taxon>Dicyphina</taxon>
        <taxon>Nesidiocoris</taxon>
    </lineage>
</organism>
<dbReference type="Proteomes" id="UP001307889">
    <property type="component" value="Chromosome 5"/>
</dbReference>
<protein>
    <submittedName>
        <fullName evidence="2">Uncharacterized protein</fullName>
    </submittedName>
</protein>
<evidence type="ECO:0000313" key="2">
    <source>
        <dbReference type="EMBL" id="BES94974.1"/>
    </source>
</evidence>
<evidence type="ECO:0000313" key="3">
    <source>
        <dbReference type="Proteomes" id="UP001307889"/>
    </source>
</evidence>
<dbReference type="EMBL" id="AP028913">
    <property type="protein sequence ID" value="BES94974.1"/>
    <property type="molecule type" value="Genomic_DNA"/>
</dbReference>
<keyword evidence="3" id="KW-1185">Reference proteome</keyword>
<gene>
    <name evidence="2" type="ORF">NTJ_07783</name>
</gene>
<accession>A0ABN7ARZ2</accession>
<evidence type="ECO:0000256" key="1">
    <source>
        <dbReference type="SAM" id="MobiDB-lite"/>
    </source>
</evidence>
<proteinExistence type="predicted"/>
<feature type="compositionally biased region" description="Basic and acidic residues" evidence="1">
    <location>
        <begin position="7"/>
        <end position="19"/>
    </location>
</feature>
<sequence length="102" mass="11124">MPRRSRYIKDPVYREDPVRPRPTGTSITLHVGLCAAGSSSSVGPGARWSYYEALTSASQFRCPMGRHSSLAGPNAFSTSSLARPSDFPRDLTASEIYTSTLR</sequence>